<dbReference type="InterPro" id="IPR029062">
    <property type="entry name" value="Class_I_gatase-like"/>
</dbReference>
<dbReference type="EMBL" id="PIUM01000017">
    <property type="protein sequence ID" value="PKU23809.1"/>
    <property type="molecule type" value="Genomic_DNA"/>
</dbReference>
<reference evidence="3" key="1">
    <citation type="submission" date="2017-12" db="EMBL/GenBank/DDBJ databases">
        <title>Draft genome sequence of Telmatospirillum siberiense 26-4b1T, an acidotolerant peatland alphaproteobacterium potentially involved in sulfur cycling.</title>
        <authorList>
            <person name="Hausmann B."/>
            <person name="Pjevac P."/>
            <person name="Schreck K."/>
            <person name="Herbold C.W."/>
            <person name="Daims H."/>
            <person name="Wagner M."/>
            <person name="Pester M."/>
            <person name="Loy A."/>
        </authorList>
    </citation>
    <scope>NUCLEOTIDE SEQUENCE [LARGE SCALE GENOMIC DNA]</scope>
    <source>
        <strain evidence="3">26-4b1</strain>
    </source>
</reference>
<comment type="caution">
    <text evidence="2">The sequence shown here is derived from an EMBL/GenBank/DDBJ whole genome shotgun (WGS) entry which is preliminary data.</text>
</comment>
<dbReference type="AlphaFoldDB" id="A0A2N3PTT0"/>
<dbReference type="PANTHER" id="PTHR37947:SF1">
    <property type="entry name" value="BLL2462 PROTEIN"/>
    <property type="match status" value="1"/>
</dbReference>
<name>A0A2N3PTT0_9PROT</name>
<dbReference type="Proteomes" id="UP000233293">
    <property type="component" value="Unassembled WGS sequence"/>
</dbReference>
<proteinExistence type="predicted"/>
<dbReference type="RefSeq" id="WP_101251445.1">
    <property type="nucleotide sequence ID" value="NZ_PIUM01000017.1"/>
</dbReference>
<sequence>MILPHLLFAPILPVWVLAGVAFLGLALSAWGWRGGLRAWWRLIPLAAVLLALANPRLTREEATAQDDIAVVMVDDSASMAVGDRHQQSERALAEVQERLKALPHLAVRIEHFRPAAGRDEGTRLFGALDRALADVPRRRLAGVVVISDGQIHDIPAKADTGVPLHLLLAGHPGERDRRLVVEKAPGFAIVGTSATLSFRIEDPGQAGSADVAIRRDGGAASHVTVPLNRSTTVEVPVEHAGPNIVEMEAAVAPDELTPVNNRAAVSISGVRDRLRVLLISGEPHAGERTWRNLLKADPSVDLVHFTILRPPEKDDRTPLRELALIAFPVRELFEEKLHGFDLIIFDRYRRRTVLPPAYYLNIVNYVKGGGALLVAAGPEFVKPDSPYNTPLADILPAVPDGRVVEEPFLPELTDVGRRHPVTADLSGSESEPPHWGRWLRVIASRPKAEGVTVMSGPQGLPLLMLDRVGDGRVAELMSDTVWLWARGWDGGGPQVELTRRLAHWLMKEPELEEEQLTADIRGERMHVQRRSLAKGDIDVTVTAPDGGQRKLHLADQGDGRSTGEMVIDQPGLWRIDDGQRVALSGAGLLNPVEMSELRATPDKLKPVVEASGGGWRWIADGVPDLRMVAPQARTAGSGWFGFRANGDKIVTAVHDSPLLPDWLLLVLSLGGLIVAWWREGR</sequence>
<dbReference type="Gene3D" id="3.40.50.880">
    <property type="match status" value="1"/>
</dbReference>
<feature type="transmembrane region" description="Helical" evidence="1">
    <location>
        <begin position="6"/>
        <end position="27"/>
    </location>
</feature>
<dbReference type="PANTHER" id="PTHR37947">
    <property type="entry name" value="BLL2462 PROTEIN"/>
    <property type="match status" value="1"/>
</dbReference>
<evidence type="ECO:0000313" key="3">
    <source>
        <dbReference type="Proteomes" id="UP000233293"/>
    </source>
</evidence>
<dbReference type="SUPFAM" id="SSF52317">
    <property type="entry name" value="Class I glutamine amidotransferase-like"/>
    <property type="match status" value="1"/>
</dbReference>
<keyword evidence="1" id="KW-0812">Transmembrane</keyword>
<keyword evidence="1" id="KW-1133">Transmembrane helix</keyword>
<evidence type="ECO:0000313" key="2">
    <source>
        <dbReference type="EMBL" id="PKU23809.1"/>
    </source>
</evidence>
<accession>A0A2N3PTT0</accession>
<keyword evidence="3" id="KW-1185">Reference proteome</keyword>
<keyword evidence="1" id="KW-0472">Membrane</keyword>
<evidence type="ECO:0008006" key="4">
    <source>
        <dbReference type="Google" id="ProtNLM"/>
    </source>
</evidence>
<gene>
    <name evidence="2" type="ORF">CWS72_15095</name>
</gene>
<organism evidence="2 3">
    <name type="scientific">Telmatospirillum siberiense</name>
    <dbReference type="NCBI Taxonomy" id="382514"/>
    <lineage>
        <taxon>Bacteria</taxon>
        <taxon>Pseudomonadati</taxon>
        <taxon>Pseudomonadota</taxon>
        <taxon>Alphaproteobacteria</taxon>
        <taxon>Rhodospirillales</taxon>
        <taxon>Rhodospirillaceae</taxon>
        <taxon>Telmatospirillum</taxon>
    </lineage>
</organism>
<evidence type="ECO:0000256" key="1">
    <source>
        <dbReference type="SAM" id="Phobius"/>
    </source>
</evidence>
<dbReference type="OrthoDB" id="9769144at2"/>
<protein>
    <recommendedName>
        <fullName evidence="4">Glutamine amidotransferase domain-containing protein</fullName>
    </recommendedName>
</protein>